<dbReference type="NCBIfam" id="TIGR03118">
    <property type="entry name" value="PEPCTERM_chp_1"/>
    <property type="match status" value="1"/>
</dbReference>
<sequence length="324" mass="35189">MTSQIYKSVNLVANREGFDAKFIDPQLINAYGLTVYDKSLWVTANVTGKLIKYSFKGCKESPVITLPSNPTGIIVNDTVGFPIGEDICNIQPSTLLFSTQDQVIGGYNENVNPRRGIEKYHSGDGAVYNGITLLGDLLYAADFQNNKIDVLDSNFCKISGDGSFPFEYPCDQPRGYIVFNVVAINGLLFVPYAKGLSVSPFYQTGAGLGFIAVYDSNGVYIKTIIGVGDHLNAPYSLTIAPENFGKFSGKLLVGNFGAGKINAWDIGNVCSSAKYLGKIKVKNDCEVVDFYINHLSTIFSYKQTVFYCAGPNQKADGVVGKITL</sequence>
<name>A0A3G5A3U0_9VIRU</name>
<proteinExistence type="predicted"/>
<dbReference type="SUPFAM" id="SSF63825">
    <property type="entry name" value="YWTD domain"/>
    <property type="match status" value="1"/>
</dbReference>
<dbReference type="EMBL" id="MK072317">
    <property type="protein sequence ID" value="AYV81898.1"/>
    <property type="molecule type" value="Genomic_DNA"/>
</dbReference>
<accession>A0A3G5A3U0</accession>
<reference evidence="1" key="1">
    <citation type="submission" date="2018-10" db="EMBL/GenBank/DDBJ databases">
        <title>Hidden diversity of soil giant viruses.</title>
        <authorList>
            <person name="Schulz F."/>
            <person name="Alteio L."/>
            <person name="Goudeau D."/>
            <person name="Ryan E.M."/>
            <person name="Malmstrom R.R."/>
            <person name="Blanchard J."/>
            <person name="Woyke T."/>
        </authorList>
    </citation>
    <scope>NUCLEOTIDE SEQUENCE</scope>
    <source>
        <strain evidence="1">HAV1</strain>
    </source>
</reference>
<gene>
    <name evidence="1" type="ORF">Harvfovirus75_4</name>
</gene>
<organism evidence="1">
    <name type="scientific">Harvfovirus sp</name>
    <dbReference type="NCBI Taxonomy" id="2487768"/>
    <lineage>
        <taxon>Viruses</taxon>
        <taxon>Varidnaviria</taxon>
        <taxon>Bamfordvirae</taxon>
        <taxon>Nucleocytoviricota</taxon>
        <taxon>Megaviricetes</taxon>
        <taxon>Imitervirales</taxon>
        <taxon>Mimiviridae</taxon>
        <taxon>Klosneuvirinae</taxon>
    </lineage>
</organism>
<protein>
    <submittedName>
        <fullName evidence="1">TIGR03118 family protein</fullName>
    </submittedName>
</protein>
<evidence type="ECO:0000313" key="1">
    <source>
        <dbReference type="EMBL" id="AYV81898.1"/>
    </source>
</evidence>
<dbReference type="InterPro" id="IPR017549">
    <property type="entry name" value="APMV_L690"/>
</dbReference>